<comment type="caution">
    <text evidence="2">The sequence shown here is derived from an EMBL/GenBank/DDBJ whole genome shotgun (WGS) entry which is preliminary data.</text>
</comment>
<evidence type="ECO:0000313" key="2">
    <source>
        <dbReference type="EMBL" id="PNY18323.1"/>
    </source>
</evidence>
<reference evidence="2 3" key="1">
    <citation type="submission" date="2017-08" db="EMBL/GenBank/DDBJ databases">
        <title>Harnessing the power of phylogenomics to disentangle the directionality and signatures of interkingdom host jumping in the parasitic fungal genus Tolypocladium.</title>
        <authorList>
            <person name="Quandt C.A."/>
            <person name="Patterson W."/>
            <person name="Spatafora J.W."/>
        </authorList>
    </citation>
    <scope>NUCLEOTIDE SEQUENCE [LARGE SCALE GENOMIC DNA]</scope>
    <source>
        <strain evidence="2 3">CBS 113982</strain>
    </source>
</reference>
<feature type="region of interest" description="Disordered" evidence="1">
    <location>
        <begin position="30"/>
        <end position="49"/>
    </location>
</feature>
<name>A0A2K3PSS2_9HYPO</name>
<feature type="compositionally biased region" description="Polar residues" evidence="1">
    <location>
        <begin position="32"/>
        <end position="41"/>
    </location>
</feature>
<proteinExistence type="predicted"/>
<dbReference type="OrthoDB" id="531564at2759"/>
<dbReference type="STRING" id="45235.A0A2K3PSS2"/>
<dbReference type="Proteomes" id="UP000236621">
    <property type="component" value="Unassembled WGS sequence"/>
</dbReference>
<organism evidence="2 3">
    <name type="scientific">Tolypocladium capitatum</name>
    <dbReference type="NCBI Taxonomy" id="45235"/>
    <lineage>
        <taxon>Eukaryota</taxon>
        <taxon>Fungi</taxon>
        <taxon>Dikarya</taxon>
        <taxon>Ascomycota</taxon>
        <taxon>Pezizomycotina</taxon>
        <taxon>Sordariomycetes</taxon>
        <taxon>Hypocreomycetidae</taxon>
        <taxon>Hypocreales</taxon>
        <taxon>Ophiocordycipitaceae</taxon>
        <taxon>Tolypocladium</taxon>
    </lineage>
</organism>
<feature type="non-terminal residue" evidence="2">
    <location>
        <position position="1"/>
    </location>
</feature>
<evidence type="ECO:0000313" key="3">
    <source>
        <dbReference type="Proteomes" id="UP000236621"/>
    </source>
</evidence>
<gene>
    <name evidence="2" type="ORF">TCAP_07555</name>
</gene>
<keyword evidence="3" id="KW-1185">Reference proteome</keyword>
<protein>
    <submittedName>
        <fullName evidence="2">Uncharacterized protein</fullName>
    </submittedName>
</protein>
<dbReference type="EMBL" id="NRSZ01001314">
    <property type="protein sequence ID" value="PNY18323.1"/>
    <property type="molecule type" value="Genomic_DNA"/>
</dbReference>
<evidence type="ECO:0000256" key="1">
    <source>
        <dbReference type="SAM" id="MobiDB-lite"/>
    </source>
</evidence>
<sequence length="91" mass="9741">WLPCLKATNPRPSIDGTSSQRNHLLCQLAAPSANSSRAPKQTTERHAPVTVSIRIPPAAMGPPRPPVPHVAPICRLTATALGAGMWFWARS</sequence>
<accession>A0A2K3PSS2</accession>
<dbReference type="AlphaFoldDB" id="A0A2K3PSS2"/>
<feature type="region of interest" description="Disordered" evidence="1">
    <location>
        <begin position="1"/>
        <end position="20"/>
    </location>
</feature>